<evidence type="ECO:0000313" key="8">
    <source>
        <dbReference type="EMBL" id="NMO05186.1"/>
    </source>
</evidence>
<dbReference type="InterPro" id="IPR037185">
    <property type="entry name" value="EmrE-like"/>
</dbReference>
<keyword evidence="3 6" id="KW-0812">Transmembrane</keyword>
<feature type="transmembrane region" description="Helical" evidence="6">
    <location>
        <begin position="147"/>
        <end position="167"/>
    </location>
</feature>
<evidence type="ECO:0000256" key="1">
    <source>
        <dbReference type="ARBA" id="ARBA00004141"/>
    </source>
</evidence>
<dbReference type="SUPFAM" id="SSF103481">
    <property type="entry name" value="Multidrug resistance efflux transporter EmrE"/>
    <property type="match status" value="2"/>
</dbReference>
<dbReference type="GO" id="GO:0016020">
    <property type="term" value="C:membrane"/>
    <property type="evidence" value="ECO:0007669"/>
    <property type="project" value="UniProtKB-SubCell"/>
</dbReference>
<sequence length="316" mass="32243">MTAVATDTSSDAASTRSRWSFDQLDARLAAVLGAAALGLTGPLIALSGLDAGTSSLWRASLAVLLLVAIRFVARRRAVAAGHPAPKRGMSMRITSLAAGVFLGLDMVLWSQSILAVGAGIATVVVNVQVIVVPLLSAVLLGERIRRSFWFVAPVLLGGVALAGGIVGQQPSSSAVFGTITGAAAGIAYAGYLLLLRRTSHEPAHRLANLTDNMIAAALVALIGCAATGHLTLWPGWAPVAWLFVAAVTGHVIAWLLVGSALPRLSASTGSTLLLTLPIFALAFSAVLLGERPTASQLAGSAIVLGAIAVLNRPSSK</sequence>
<keyword evidence="5 6" id="KW-0472">Membrane</keyword>
<reference evidence="8 9" key="1">
    <citation type="submission" date="2020-04" db="EMBL/GenBank/DDBJ databases">
        <title>Gordonia sp. nov. TBRC 11910.</title>
        <authorList>
            <person name="Suriyachadkun C."/>
        </authorList>
    </citation>
    <scope>NUCLEOTIDE SEQUENCE [LARGE SCALE GENOMIC DNA]</scope>
    <source>
        <strain evidence="8 9">TBRC 11910</strain>
    </source>
</reference>
<gene>
    <name evidence="8" type="ORF">HH308_28610</name>
</gene>
<feature type="domain" description="EamA" evidence="7">
    <location>
        <begin position="176"/>
        <end position="311"/>
    </location>
</feature>
<evidence type="ECO:0000256" key="6">
    <source>
        <dbReference type="SAM" id="Phobius"/>
    </source>
</evidence>
<dbReference type="Pfam" id="PF00892">
    <property type="entry name" value="EamA"/>
    <property type="match status" value="2"/>
</dbReference>
<dbReference type="InterPro" id="IPR000620">
    <property type="entry name" value="EamA_dom"/>
</dbReference>
<dbReference type="EMBL" id="JABBNB010000054">
    <property type="protein sequence ID" value="NMO05186.1"/>
    <property type="molecule type" value="Genomic_DNA"/>
</dbReference>
<evidence type="ECO:0000256" key="3">
    <source>
        <dbReference type="ARBA" id="ARBA00022692"/>
    </source>
</evidence>
<feature type="transmembrane region" description="Helical" evidence="6">
    <location>
        <begin position="173"/>
        <end position="194"/>
    </location>
</feature>
<feature type="transmembrane region" description="Helical" evidence="6">
    <location>
        <begin position="239"/>
        <end position="257"/>
    </location>
</feature>
<name>A0A848L345_9ACTN</name>
<comment type="subcellular location">
    <subcellularLocation>
        <location evidence="1">Membrane</location>
        <topology evidence="1">Multi-pass membrane protein</topology>
    </subcellularLocation>
</comment>
<dbReference type="Proteomes" id="UP000550729">
    <property type="component" value="Unassembled WGS sequence"/>
</dbReference>
<keyword evidence="4 6" id="KW-1133">Transmembrane helix</keyword>
<evidence type="ECO:0000256" key="4">
    <source>
        <dbReference type="ARBA" id="ARBA00022989"/>
    </source>
</evidence>
<evidence type="ECO:0000256" key="2">
    <source>
        <dbReference type="ARBA" id="ARBA00007362"/>
    </source>
</evidence>
<dbReference type="AlphaFoldDB" id="A0A848L345"/>
<feature type="transmembrane region" description="Helical" evidence="6">
    <location>
        <begin position="116"/>
        <end position="140"/>
    </location>
</feature>
<accession>A0A848L345</accession>
<dbReference type="PANTHER" id="PTHR32322:SF9">
    <property type="entry name" value="AMINO-ACID METABOLITE EFFLUX PUMP-RELATED"/>
    <property type="match status" value="1"/>
</dbReference>
<feature type="transmembrane region" description="Helical" evidence="6">
    <location>
        <begin position="55"/>
        <end position="73"/>
    </location>
</feature>
<dbReference type="InterPro" id="IPR050638">
    <property type="entry name" value="AA-Vitamin_Transporters"/>
</dbReference>
<evidence type="ECO:0000256" key="5">
    <source>
        <dbReference type="ARBA" id="ARBA00023136"/>
    </source>
</evidence>
<protein>
    <submittedName>
        <fullName evidence="8">DMT family transporter</fullName>
    </submittedName>
</protein>
<feature type="transmembrane region" description="Helical" evidence="6">
    <location>
        <begin position="28"/>
        <end position="49"/>
    </location>
</feature>
<feature type="transmembrane region" description="Helical" evidence="6">
    <location>
        <begin position="93"/>
        <end position="110"/>
    </location>
</feature>
<comment type="similarity">
    <text evidence="2">Belongs to the EamA transporter family.</text>
</comment>
<feature type="transmembrane region" description="Helical" evidence="6">
    <location>
        <begin position="294"/>
        <end position="311"/>
    </location>
</feature>
<evidence type="ECO:0000313" key="9">
    <source>
        <dbReference type="Proteomes" id="UP000550729"/>
    </source>
</evidence>
<feature type="transmembrane region" description="Helical" evidence="6">
    <location>
        <begin position="269"/>
        <end position="288"/>
    </location>
</feature>
<comment type="caution">
    <text evidence="8">The sequence shown here is derived from an EMBL/GenBank/DDBJ whole genome shotgun (WGS) entry which is preliminary data.</text>
</comment>
<feature type="transmembrane region" description="Helical" evidence="6">
    <location>
        <begin position="214"/>
        <end position="233"/>
    </location>
</feature>
<proteinExistence type="inferred from homology"/>
<dbReference type="PANTHER" id="PTHR32322">
    <property type="entry name" value="INNER MEMBRANE TRANSPORTER"/>
    <property type="match status" value="1"/>
</dbReference>
<feature type="domain" description="EamA" evidence="7">
    <location>
        <begin position="28"/>
        <end position="162"/>
    </location>
</feature>
<keyword evidence="9" id="KW-1185">Reference proteome</keyword>
<organism evidence="8 9">
    <name type="scientific">Gordonia asplenii</name>
    <dbReference type="NCBI Taxonomy" id="2725283"/>
    <lineage>
        <taxon>Bacteria</taxon>
        <taxon>Bacillati</taxon>
        <taxon>Actinomycetota</taxon>
        <taxon>Actinomycetes</taxon>
        <taxon>Mycobacteriales</taxon>
        <taxon>Gordoniaceae</taxon>
        <taxon>Gordonia</taxon>
    </lineage>
</organism>
<dbReference type="RefSeq" id="WP_170197691.1">
    <property type="nucleotide sequence ID" value="NZ_JABBNB010000054.1"/>
</dbReference>
<evidence type="ECO:0000259" key="7">
    <source>
        <dbReference type="Pfam" id="PF00892"/>
    </source>
</evidence>